<evidence type="ECO:0000259" key="2">
    <source>
        <dbReference type="Pfam" id="PF08279"/>
    </source>
</evidence>
<sequence>MNRTNRLAAIVMALQHGHETAHSLAEKFEVSRRTILRDIQSLSEMNVPIIAISGPGGGFRLMEGYVLPPLQLDPVEAATLIFALEGLSHYADTPFQEKRWTLMDKIKSIIPDDVKARMDPMLKQLKHDVPERNYILHHLEPLLNCIPEQGWLRMLYRSASRQRWLTICPIRIYASAGFWYCEAYSEEHGEQRLFRADRILDVTPVELIESQKLAEQAERQRSKPKSTERSPTRVTARLSYSGMIEAEQDKHIGERMTEIAPDVWELSFLCPPGEWAWAVRFFYRLGREAEVLEPENLRCEIRQHAEEVSQMYLASNNNRCNTR</sequence>
<feature type="domain" description="WYL" evidence="3">
    <location>
        <begin position="138"/>
        <end position="203"/>
    </location>
</feature>
<dbReference type="InterPro" id="IPR036390">
    <property type="entry name" value="WH_DNA-bd_sf"/>
</dbReference>
<evidence type="ECO:0000256" key="1">
    <source>
        <dbReference type="SAM" id="MobiDB-lite"/>
    </source>
</evidence>
<evidence type="ECO:0000313" key="5">
    <source>
        <dbReference type="EMBL" id="KOY13400.1"/>
    </source>
</evidence>
<evidence type="ECO:0000259" key="4">
    <source>
        <dbReference type="Pfam" id="PF25583"/>
    </source>
</evidence>
<dbReference type="PANTHER" id="PTHR34580:SF1">
    <property type="entry name" value="PROTEIN PAFC"/>
    <property type="match status" value="1"/>
</dbReference>
<dbReference type="PATRIC" id="fig|1705561.3.peg.5718"/>
<reference evidence="5 6" key="1">
    <citation type="submission" date="2015-08" db="EMBL/GenBank/DDBJ databases">
        <title>Draft genome sequence of cellulolytic and xylanolytic Paenibacillus sp. A59, isolated from a decaying forest soil from Patagonia, Argentina.</title>
        <authorList>
            <person name="Ghio S."/>
            <person name="Caceres A.M."/>
            <person name="Talia P."/>
            <person name="Grasso D."/>
            <person name="Campos E."/>
        </authorList>
    </citation>
    <scope>NUCLEOTIDE SEQUENCE [LARGE SCALE GENOMIC DNA]</scope>
    <source>
        <strain evidence="5 6">A59</strain>
    </source>
</reference>
<dbReference type="Pfam" id="PF08279">
    <property type="entry name" value="HTH_11"/>
    <property type="match status" value="1"/>
</dbReference>
<dbReference type="InterPro" id="IPR036388">
    <property type="entry name" value="WH-like_DNA-bd_sf"/>
</dbReference>
<dbReference type="PANTHER" id="PTHR34580">
    <property type="match status" value="1"/>
</dbReference>
<accession>A0A0M9BJ50</accession>
<dbReference type="OrthoDB" id="9815009at2"/>
<dbReference type="InterPro" id="IPR026881">
    <property type="entry name" value="WYL_dom"/>
</dbReference>
<protein>
    <recommendedName>
        <fullName evidence="7">DeoR faimly transcriptional regulator</fullName>
    </recommendedName>
</protein>
<dbReference type="SUPFAM" id="SSF46785">
    <property type="entry name" value="Winged helix' DNA-binding domain"/>
    <property type="match status" value="1"/>
</dbReference>
<dbReference type="Pfam" id="PF13280">
    <property type="entry name" value="WYL"/>
    <property type="match status" value="1"/>
</dbReference>
<feature type="region of interest" description="Disordered" evidence="1">
    <location>
        <begin position="213"/>
        <end position="232"/>
    </location>
</feature>
<dbReference type="Proteomes" id="UP000037688">
    <property type="component" value="Unassembled WGS sequence"/>
</dbReference>
<dbReference type="Pfam" id="PF25583">
    <property type="entry name" value="WCX"/>
    <property type="match status" value="1"/>
</dbReference>
<dbReference type="AlphaFoldDB" id="A0A0M9BJ50"/>
<dbReference type="Gene3D" id="1.10.10.10">
    <property type="entry name" value="Winged helix-like DNA-binding domain superfamily/Winged helix DNA-binding domain"/>
    <property type="match status" value="1"/>
</dbReference>
<dbReference type="InterPro" id="IPR013196">
    <property type="entry name" value="HTH_11"/>
</dbReference>
<dbReference type="RefSeq" id="WP_053783748.1">
    <property type="nucleotide sequence ID" value="NZ_LITU01000081.1"/>
</dbReference>
<dbReference type="PROSITE" id="PS52050">
    <property type="entry name" value="WYL"/>
    <property type="match status" value="1"/>
</dbReference>
<dbReference type="EMBL" id="LITU01000081">
    <property type="protein sequence ID" value="KOY13400.1"/>
    <property type="molecule type" value="Genomic_DNA"/>
</dbReference>
<organism evidence="5 6">
    <name type="scientific">Paenibacillus xylanivorans</name>
    <dbReference type="NCBI Taxonomy" id="1705561"/>
    <lineage>
        <taxon>Bacteria</taxon>
        <taxon>Bacillati</taxon>
        <taxon>Bacillota</taxon>
        <taxon>Bacilli</taxon>
        <taxon>Bacillales</taxon>
        <taxon>Paenibacillaceae</taxon>
        <taxon>Paenibacillus</taxon>
    </lineage>
</organism>
<feature type="domain" description="Helix-turn-helix type 11" evidence="2">
    <location>
        <begin position="6"/>
        <end position="56"/>
    </location>
</feature>
<evidence type="ECO:0000259" key="3">
    <source>
        <dbReference type="Pfam" id="PF13280"/>
    </source>
</evidence>
<evidence type="ECO:0000313" key="6">
    <source>
        <dbReference type="Proteomes" id="UP000037688"/>
    </source>
</evidence>
<dbReference type="InterPro" id="IPR057727">
    <property type="entry name" value="WCX_dom"/>
</dbReference>
<feature type="compositionally biased region" description="Basic and acidic residues" evidence="1">
    <location>
        <begin position="215"/>
        <end position="231"/>
    </location>
</feature>
<dbReference type="InterPro" id="IPR051534">
    <property type="entry name" value="CBASS_pafABC_assoc_protein"/>
</dbReference>
<comment type="caution">
    <text evidence="5">The sequence shown here is derived from an EMBL/GenBank/DDBJ whole genome shotgun (WGS) entry which is preliminary data.</text>
</comment>
<proteinExistence type="predicted"/>
<gene>
    <name evidence="5" type="ORF">AMS66_27190</name>
</gene>
<keyword evidence="6" id="KW-1185">Reference proteome</keyword>
<name>A0A0M9BJ50_9BACL</name>
<feature type="domain" description="WCX" evidence="4">
    <location>
        <begin position="232"/>
        <end position="307"/>
    </location>
</feature>
<evidence type="ECO:0008006" key="7">
    <source>
        <dbReference type="Google" id="ProtNLM"/>
    </source>
</evidence>